<dbReference type="GO" id="GO:0031119">
    <property type="term" value="P:tRNA pseudouridine synthesis"/>
    <property type="evidence" value="ECO:0007669"/>
    <property type="project" value="TreeGrafter"/>
</dbReference>
<gene>
    <name evidence="7" type="ORF">H6P81_011195</name>
</gene>
<dbReference type="InterPro" id="IPR001406">
    <property type="entry name" value="PsdUridine_synth_TruA"/>
</dbReference>
<dbReference type="FunFam" id="3.30.70.580:FF:000012">
    <property type="entry name" value="tRNA pseudouridine synthase"/>
    <property type="match status" value="1"/>
</dbReference>
<dbReference type="InterPro" id="IPR020097">
    <property type="entry name" value="PsdUridine_synth_TruA_a/b_dom"/>
</dbReference>
<keyword evidence="4" id="KW-0175">Coiled coil</keyword>
<dbReference type="InterPro" id="IPR041707">
    <property type="entry name" value="Pus3-like"/>
</dbReference>
<dbReference type="CDD" id="cd02569">
    <property type="entry name" value="PseudoU_synth_ScPus3"/>
    <property type="match status" value="1"/>
</dbReference>
<organism evidence="7 8">
    <name type="scientific">Aristolochia fimbriata</name>
    <name type="common">White veined hardy Dutchman's pipe vine</name>
    <dbReference type="NCBI Taxonomy" id="158543"/>
    <lineage>
        <taxon>Eukaryota</taxon>
        <taxon>Viridiplantae</taxon>
        <taxon>Streptophyta</taxon>
        <taxon>Embryophyta</taxon>
        <taxon>Tracheophyta</taxon>
        <taxon>Spermatophyta</taxon>
        <taxon>Magnoliopsida</taxon>
        <taxon>Magnoliidae</taxon>
        <taxon>Piperales</taxon>
        <taxon>Aristolochiaceae</taxon>
        <taxon>Aristolochia</taxon>
    </lineage>
</organism>
<dbReference type="Gene3D" id="3.30.70.660">
    <property type="entry name" value="Pseudouridine synthase I, catalytic domain, C-terminal subdomain"/>
    <property type="match status" value="1"/>
</dbReference>
<feature type="coiled-coil region" evidence="4">
    <location>
        <begin position="10"/>
        <end position="44"/>
    </location>
</feature>
<evidence type="ECO:0000313" key="8">
    <source>
        <dbReference type="Proteomes" id="UP000825729"/>
    </source>
</evidence>
<dbReference type="AlphaFoldDB" id="A0AAV7EQW4"/>
<dbReference type="Pfam" id="PF01416">
    <property type="entry name" value="PseudoU_synth_1"/>
    <property type="match status" value="1"/>
</dbReference>
<name>A0AAV7EQW4_ARIFI</name>
<dbReference type="NCBIfam" id="TIGR00071">
    <property type="entry name" value="hisT_truA"/>
    <property type="match status" value="1"/>
</dbReference>
<dbReference type="InterPro" id="IPR020095">
    <property type="entry name" value="PsdUridine_synth_TruA_C"/>
</dbReference>
<dbReference type="PANTHER" id="PTHR11142">
    <property type="entry name" value="PSEUDOURIDYLATE SYNTHASE"/>
    <property type="match status" value="1"/>
</dbReference>
<dbReference type="InterPro" id="IPR020103">
    <property type="entry name" value="PsdUridine_synth_cat_dom_sf"/>
</dbReference>
<proteinExistence type="inferred from homology"/>
<evidence type="ECO:0000259" key="6">
    <source>
        <dbReference type="Pfam" id="PF01416"/>
    </source>
</evidence>
<protein>
    <recommendedName>
        <fullName evidence="6">Pseudouridine synthase I TruA alpha/beta domain-containing protein</fullName>
    </recommendedName>
</protein>
<dbReference type="SUPFAM" id="SSF55120">
    <property type="entry name" value="Pseudouridine synthase"/>
    <property type="match status" value="1"/>
</dbReference>
<dbReference type="Gene3D" id="3.30.70.580">
    <property type="entry name" value="Pseudouridine synthase I, catalytic domain, N-terminal subdomain"/>
    <property type="match status" value="1"/>
</dbReference>
<dbReference type="InterPro" id="IPR020094">
    <property type="entry name" value="TruA/RsuA/RluB/E/F_N"/>
</dbReference>
<evidence type="ECO:0000256" key="3">
    <source>
        <dbReference type="ARBA" id="ARBA00023235"/>
    </source>
</evidence>
<dbReference type="GO" id="GO:0005737">
    <property type="term" value="C:cytoplasm"/>
    <property type="evidence" value="ECO:0007669"/>
    <property type="project" value="TreeGrafter"/>
</dbReference>
<dbReference type="PANTHER" id="PTHR11142:SF5">
    <property type="entry name" value="TRNA PSEUDOURIDINE(38_39) SYNTHASE"/>
    <property type="match status" value="1"/>
</dbReference>
<reference evidence="7 8" key="1">
    <citation type="submission" date="2021-07" db="EMBL/GenBank/DDBJ databases">
        <title>The Aristolochia fimbriata genome: insights into angiosperm evolution, floral development and chemical biosynthesis.</title>
        <authorList>
            <person name="Jiao Y."/>
        </authorList>
    </citation>
    <scope>NUCLEOTIDE SEQUENCE [LARGE SCALE GENOMIC DNA]</scope>
    <source>
        <strain evidence="7">IBCAS-2021</strain>
        <tissue evidence="7">Leaf</tissue>
    </source>
</reference>
<sequence>MEGAPEENPMHRLQAQLQCLSKRVEELERENARLSSQVANCRCQQVDEKTSKDGNTSQPSGKDRSKSLCHPNIFGPLKGSQDGESTRSSDMEFTQKLSGCTRTMCGYASRYVALKIMYFGQRFYGFASEAQMDPTVESELFRALERTKLLVSGKNNICYSRCGRTDKGVSAIGQVISLFLRSNCKESIEDLNNNVADSVEKGFLPSIENEIDYVRVLNKVLPRDIRVLGWYPVSKDFHARFSCSSREYKYLFWMEGLDVSKMELAAQKFVGEHDFRNFCKMDAANVHNYKRKITYFTIKSCEERCNYYGNEVGAITIKGSAFLWHQVRCMVAVLFMIGQGLESPYVVDELLDIKRTPRKPQYPMAPELPLILQSCEFEGLKFVCSSEARQSLHEHLKNEFQTYMLQATIFLEALKSLSSPAAGGSPLHHAKSTRAHVPLVSRPTEPSYEERCVKLSNRDDRRKTGTSPKDHEAKRDET</sequence>
<evidence type="ECO:0000313" key="7">
    <source>
        <dbReference type="EMBL" id="KAG9451230.1"/>
    </source>
</evidence>
<dbReference type="FunFam" id="3.30.70.660:FF:000010">
    <property type="entry name" value="tRNA pseudouridine synthase"/>
    <property type="match status" value="1"/>
</dbReference>
<keyword evidence="2" id="KW-0819">tRNA processing</keyword>
<evidence type="ECO:0000256" key="4">
    <source>
        <dbReference type="SAM" id="Coils"/>
    </source>
</evidence>
<comment type="caution">
    <text evidence="7">The sequence shown here is derived from an EMBL/GenBank/DDBJ whole genome shotgun (WGS) entry which is preliminary data.</text>
</comment>
<dbReference type="GO" id="GO:0005634">
    <property type="term" value="C:nucleus"/>
    <property type="evidence" value="ECO:0007669"/>
    <property type="project" value="TreeGrafter"/>
</dbReference>
<dbReference type="HAMAP" id="MF_00171">
    <property type="entry name" value="TruA"/>
    <property type="match status" value="1"/>
</dbReference>
<keyword evidence="3" id="KW-0413">Isomerase</keyword>
<dbReference type="GO" id="GO:0003723">
    <property type="term" value="F:RNA binding"/>
    <property type="evidence" value="ECO:0007669"/>
    <property type="project" value="InterPro"/>
</dbReference>
<dbReference type="GO" id="GO:0009982">
    <property type="term" value="F:pseudouridine synthase activity"/>
    <property type="evidence" value="ECO:0007669"/>
    <property type="project" value="InterPro"/>
</dbReference>
<keyword evidence="8" id="KW-1185">Reference proteome</keyword>
<evidence type="ECO:0000256" key="2">
    <source>
        <dbReference type="ARBA" id="ARBA00022694"/>
    </source>
</evidence>
<comment type="similarity">
    <text evidence="1">Belongs to the tRNA pseudouridine synthase TruA family.</text>
</comment>
<accession>A0AAV7EQW4</accession>
<feature type="compositionally biased region" description="Basic and acidic residues" evidence="5">
    <location>
        <begin position="448"/>
        <end position="478"/>
    </location>
</feature>
<dbReference type="GO" id="GO:1990481">
    <property type="term" value="P:mRNA pseudouridine synthesis"/>
    <property type="evidence" value="ECO:0007669"/>
    <property type="project" value="TreeGrafter"/>
</dbReference>
<dbReference type="Proteomes" id="UP000825729">
    <property type="component" value="Unassembled WGS sequence"/>
</dbReference>
<feature type="domain" description="Pseudouridine synthase I TruA alpha/beta" evidence="6">
    <location>
        <begin position="265"/>
        <end position="378"/>
    </location>
</feature>
<dbReference type="EMBL" id="JAINDJ010000004">
    <property type="protein sequence ID" value="KAG9451230.1"/>
    <property type="molecule type" value="Genomic_DNA"/>
</dbReference>
<feature type="region of interest" description="Disordered" evidence="5">
    <location>
        <begin position="44"/>
        <end position="70"/>
    </location>
</feature>
<evidence type="ECO:0000256" key="5">
    <source>
        <dbReference type="SAM" id="MobiDB-lite"/>
    </source>
</evidence>
<feature type="region of interest" description="Disordered" evidence="5">
    <location>
        <begin position="422"/>
        <end position="478"/>
    </location>
</feature>
<evidence type="ECO:0000256" key="1">
    <source>
        <dbReference type="ARBA" id="ARBA00009375"/>
    </source>
</evidence>